<comment type="catalytic activity">
    <reaction evidence="1 14">
        <text>ATP + protein L-histidine = ADP + protein N-phospho-L-histidine.</text>
        <dbReference type="EC" id="2.7.13.3"/>
    </reaction>
</comment>
<dbReference type="Gene3D" id="3.30.565.10">
    <property type="entry name" value="Histidine kinase-like ATPase, C-terminal domain"/>
    <property type="match status" value="1"/>
</dbReference>
<dbReference type="GO" id="GO:0005524">
    <property type="term" value="F:ATP binding"/>
    <property type="evidence" value="ECO:0007669"/>
    <property type="project" value="UniProtKB-KW"/>
</dbReference>
<dbReference type="InterPro" id="IPR003594">
    <property type="entry name" value="HATPase_dom"/>
</dbReference>
<keyword evidence="12 14" id="KW-0902">Two-component regulatory system</keyword>
<comment type="subcellular location">
    <subcellularLocation>
        <location evidence="2 14">Cell inner membrane</location>
    </subcellularLocation>
</comment>
<evidence type="ECO:0000256" key="4">
    <source>
        <dbReference type="ARBA" id="ARBA00022519"/>
    </source>
</evidence>
<keyword evidence="5" id="KW-0597">Phosphoprotein</keyword>
<evidence type="ECO:0000256" key="11">
    <source>
        <dbReference type="ARBA" id="ARBA00022989"/>
    </source>
</evidence>
<dbReference type="InterPro" id="IPR036097">
    <property type="entry name" value="HisK_dim/P_sf"/>
</dbReference>
<dbReference type="PROSITE" id="PS50885">
    <property type="entry name" value="HAMP"/>
    <property type="match status" value="1"/>
</dbReference>
<dbReference type="SMART" id="SM00304">
    <property type="entry name" value="HAMP"/>
    <property type="match status" value="1"/>
</dbReference>
<keyword evidence="11 14" id="KW-1133">Transmembrane helix</keyword>
<dbReference type="InterPro" id="IPR004358">
    <property type="entry name" value="Sig_transdc_His_kin-like_C"/>
</dbReference>
<dbReference type="PANTHER" id="PTHR45436">
    <property type="entry name" value="SENSOR HISTIDINE KINASE YKOH"/>
    <property type="match status" value="1"/>
</dbReference>
<feature type="domain" description="Histidine kinase" evidence="15">
    <location>
        <begin position="253"/>
        <end position="467"/>
    </location>
</feature>
<dbReference type="SMART" id="SM00388">
    <property type="entry name" value="HisKA"/>
    <property type="match status" value="1"/>
</dbReference>
<dbReference type="GO" id="GO:0005886">
    <property type="term" value="C:plasma membrane"/>
    <property type="evidence" value="ECO:0007669"/>
    <property type="project" value="UniProtKB-SubCell"/>
</dbReference>
<dbReference type="PANTHER" id="PTHR45436:SF3">
    <property type="entry name" value="SENSOR HISTIDINE KINASE HPRS"/>
    <property type="match status" value="1"/>
</dbReference>
<gene>
    <name evidence="17" type="ordered locus">BB4543</name>
</gene>
<evidence type="ECO:0000256" key="3">
    <source>
        <dbReference type="ARBA" id="ARBA00022475"/>
    </source>
</evidence>
<protein>
    <recommendedName>
        <fullName evidence="14">Sensor protein</fullName>
        <ecNumber evidence="14">2.7.13.3</ecNumber>
    </recommendedName>
</protein>
<dbReference type="InterPro" id="IPR036890">
    <property type="entry name" value="HATPase_C_sf"/>
</dbReference>
<feature type="domain" description="HAMP" evidence="16">
    <location>
        <begin position="192"/>
        <end position="245"/>
    </location>
</feature>
<dbReference type="Gene3D" id="1.10.287.130">
    <property type="match status" value="1"/>
</dbReference>
<reference evidence="17 18" key="1">
    <citation type="journal article" date="2003" name="Nat. Genet.">
        <title>Comparative analysis of the genome sequences of Bordetella pertussis, Bordetella parapertussis and Bordetella bronchiseptica.</title>
        <authorList>
            <person name="Parkhill J."/>
            <person name="Sebaihia M."/>
            <person name="Preston A."/>
            <person name="Murphy L.D."/>
            <person name="Thomson N.R."/>
            <person name="Harris D.E."/>
            <person name="Holden M.T.G."/>
            <person name="Churcher C.M."/>
            <person name="Bentley S.D."/>
            <person name="Mungall K.L."/>
            <person name="Cerdeno-Tarraga A.-M."/>
            <person name="Temple L."/>
            <person name="James K.D."/>
            <person name="Harris B."/>
            <person name="Quail M.A."/>
            <person name="Achtman M."/>
            <person name="Atkin R."/>
            <person name="Baker S."/>
            <person name="Basham D."/>
            <person name="Bason N."/>
            <person name="Cherevach I."/>
            <person name="Chillingworth T."/>
            <person name="Collins M."/>
            <person name="Cronin A."/>
            <person name="Davis P."/>
            <person name="Doggett J."/>
            <person name="Feltwell T."/>
            <person name="Goble A."/>
            <person name="Hamlin N."/>
            <person name="Hauser H."/>
            <person name="Holroyd S."/>
            <person name="Jagels K."/>
            <person name="Leather S."/>
            <person name="Moule S."/>
            <person name="Norberczak H."/>
            <person name="O'Neil S."/>
            <person name="Ormond D."/>
            <person name="Price C."/>
            <person name="Rabbinowitsch E."/>
            <person name="Rutter S."/>
            <person name="Sanders M."/>
            <person name="Saunders D."/>
            <person name="Seeger K."/>
            <person name="Sharp S."/>
            <person name="Simmonds M."/>
            <person name="Skelton J."/>
            <person name="Squares R."/>
            <person name="Squares S."/>
            <person name="Stevens K."/>
            <person name="Unwin L."/>
            <person name="Whitehead S."/>
            <person name="Barrell B.G."/>
            <person name="Maskell D.J."/>
        </authorList>
    </citation>
    <scope>NUCLEOTIDE SEQUENCE [LARGE SCALE GENOMIC DNA]</scope>
    <source>
        <strain evidence="17 18">ATCC BAA-588 / NCTC 13252 / RB50</strain>
    </source>
</reference>
<evidence type="ECO:0000256" key="7">
    <source>
        <dbReference type="ARBA" id="ARBA00022692"/>
    </source>
</evidence>
<proteinExistence type="predicted"/>
<dbReference type="CDD" id="cd06225">
    <property type="entry name" value="HAMP"/>
    <property type="match status" value="1"/>
</dbReference>
<organism evidence="17 18">
    <name type="scientific">Bordetella bronchiseptica (strain ATCC BAA-588 / NCTC 13252 / RB50)</name>
    <name type="common">Alcaligenes bronchisepticus</name>
    <dbReference type="NCBI Taxonomy" id="257310"/>
    <lineage>
        <taxon>Bacteria</taxon>
        <taxon>Pseudomonadati</taxon>
        <taxon>Pseudomonadota</taxon>
        <taxon>Betaproteobacteria</taxon>
        <taxon>Burkholderiales</taxon>
        <taxon>Alcaligenaceae</taxon>
        <taxon>Bordetella</taxon>
    </lineage>
</organism>
<dbReference type="SUPFAM" id="SSF47384">
    <property type="entry name" value="Homodimeric domain of signal transducing histidine kinase"/>
    <property type="match status" value="1"/>
</dbReference>
<keyword evidence="8 14" id="KW-0547">Nucleotide-binding</keyword>
<dbReference type="CDD" id="cd00075">
    <property type="entry name" value="HATPase"/>
    <property type="match status" value="1"/>
</dbReference>
<dbReference type="Proteomes" id="UP000001027">
    <property type="component" value="Chromosome"/>
</dbReference>
<evidence type="ECO:0000256" key="14">
    <source>
        <dbReference type="RuleBase" id="RU364088"/>
    </source>
</evidence>
<keyword evidence="3 14" id="KW-1003">Cell membrane</keyword>
<keyword evidence="9 14" id="KW-0418">Kinase</keyword>
<evidence type="ECO:0000256" key="6">
    <source>
        <dbReference type="ARBA" id="ARBA00022679"/>
    </source>
</evidence>
<dbReference type="InterPro" id="IPR003661">
    <property type="entry name" value="HisK_dim/P_dom"/>
</dbReference>
<dbReference type="eggNOG" id="COG2205">
    <property type="taxonomic scope" value="Bacteria"/>
</dbReference>
<keyword evidence="7 14" id="KW-0812">Transmembrane</keyword>
<dbReference type="InterPro" id="IPR006290">
    <property type="entry name" value="CztS_silS_copS"/>
</dbReference>
<evidence type="ECO:0000256" key="5">
    <source>
        <dbReference type="ARBA" id="ARBA00022553"/>
    </source>
</evidence>
<accession>A0A0H3LSS6</accession>
<dbReference type="PRINTS" id="PR00344">
    <property type="entry name" value="BCTRLSENSOR"/>
</dbReference>
<evidence type="ECO:0000259" key="16">
    <source>
        <dbReference type="PROSITE" id="PS50885"/>
    </source>
</evidence>
<evidence type="ECO:0000313" key="18">
    <source>
        <dbReference type="Proteomes" id="UP000001027"/>
    </source>
</evidence>
<evidence type="ECO:0000256" key="13">
    <source>
        <dbReference type="ARBA" id="ARBA00023136"/>
    </source>
</evidence>
<dbReference type="CDD" id="cd00082">
    <property type="entry name" value="HisKA"/>
    <property type="match status" value="1"/>
</dbReference>
<evidence type="ECO:0000256" key="1">
    <source>
        <dbReference type="ARBA" id="ARBA00000085"/>
    </source>
</evidence>
<dbReference type="InterPro" id="IPR050428">
    <property type="entry name" value="TCS_sensor_his_kinase"/>
</dbReference>
<dbReference type="Pfam" id="PF00512">
    <property type="entry name" value="HisKA"/>
    <property type="match status" value="1"/>
</dbReference>
<dbReference type="Pfam" id="PF00672">
    <property type="entry name" value="HAMP"/>
    <property type="match status" value="1"/>
</dbReference>
<comment type="function">
    <text evidence="14">Member of a two-component regulatory system.</text>
</comment>
<name>A0A0H3LSS6_BORBR</name>
<dbReference type="SMART" id="SM00387">
    <property type="entry name" value="HATPase_c"/>
    <property type="match status" value="1"/>
</dbReference>
<dbReference type="NCBIfam" id="TIGR01386">
    <property type="entry name" value="cztS_silS_copS"/>
    <property type="match status" value="1"/>
</dbReference>
<keyword evidence="10 14" id="KW-0067">ATP-binding</keyword>
<dbReference type="SUPFAM" id="SSF55874">
    <property type="entry name" value="ATPase domain of HSP90 chaperone/DNA topoisomerase II/histidine kinase"/>
    <property type="match status" value="1"/>
</dbReference>
<keyword evidence="4 14" id="KW-0997">Cell inner membrane</keyword>
<evidence type="ECO:0000259" key="15">
    <source>
        <dbReference type="PROSITE" id="PS50109"/>
    </source>
</evidence>
<keyword evidence="6 14" id="KW-0808">Transferase</keyword>
<evidence type="ECO:0000256" key="9">
    <source>
        <dbReference type="ARBA" id="ARBA00022777"/>
    </source>
</evidence>
<evidence type="ECO:0000256" key="10">
    <source>
        <dbReference type="ARBA" id="ARBA00022840"/>
    </source>
</evidence>
<dbReference type="Pfam" id="PF02518">
    <property type="entry name" value="HATPase_c"/>
    <property type="match status" value="1"/>
</dbReference>
<dbReference type="EC" id="2.7.13.3" evidence="14"/>
<dbReference type="PROSITE" id="PS50109">
    <property type="entry name" value="HIS_KIN"/>
    <property type="match status" value="1"/>
</dbReference>
<dbReference type="AlphaFoldDB" id="A0A0H3LSS6"/>
<feature type="transmembrane region" description="Helical" evidence="14">
    <location>
        <begin position="168"/>
        <end position="191"/>
    </location>
</feature>
<sequence length="471" mass="51706">MRRWTLDSLTVRTALSFAVVSCLVVSGLGLYLYSSARQALETRADYTLVGRVERFRNMLHDLYNIRQMEQRPALFESMLGNERDVRIFRRLGEAPFIAVNPDGMAPPPMTPVPVGRDITIESLHSGERPDGVRVRWVSALAEIGEDGGTVEVTAAYVMKQESNMLSAYLLRVVVAIVLTTLLTALIGYALLVRGFRPLAAMSARATEISPANLAARLPERDAPAELRGLARQFNAMLDRLQAGYEHLSQFSADLAHEIRTPINVLMGQTQVALRQPRGADEYELLLESNLEELARLAHIVENILFLSRANHDGAAVEYAWLAQSAELAKIAEYFEGPAQERGMRFAIEASGQCRANPIMWRRAVNNLVVNAVRYGHPDSCILLRAGADANGATIVVENMGAPVSQEEADRMFGRFYRSDKSRTASTESNGLGLAIVSAIMRMHGGSASATALDDGRIRFTLRFPPGPAAPA</sequence>
<dbReference type="HOGENOM" id="CLU_000445_89_6_4"/>
<dbReference type="Gene3D" id="6.10.340.10">
    <property type="match status" value="1"/>
</dbReference>
<dbReference type="RefSeq" id="WP_010927142.1">
    <property type="nucleotide sequence ID" value="NC_002927.3"/>
</dbReference>
<dbReference type="KEGG" id="bbr:BB4543"/>
<dbReference type="InterPro" id="IPR005467">
    <property type="entry name" value="His_kinase_dom"/>
</dbReference>
<dbReference type="InterPro" id="IPR003660">
    <property type="entry name" value="HAMP_dom"/>
</dbReference>
<evidence type="ECO:0000313" key="17">
    <source>
        <dbReference type="EMBL" id="CAE34906.1"/>
    </source>
</evidence>
<dbReference type="EMBL" id="BX640450">
    <property type="protein sequence ID" value="CAE34906.1"/>
    <property type="molecule type" value="Genomic_DNA"/>
</dbReference>
<keyword evidence="13 14" id="KW-0472">Membrane</keyword>
<evidence type="ECO:0000256" key="12">
    <source>
        <dbReference type="ARBA" id="ARBA00023012"/>
    </source>
</evidence>
<feature type="transmembrane region" description="Helical" evidence="14">
    <location>
        <begin position="14"/>
        <end position="33"/>
    </location>
</feature>
<evidence type="ECO:0000256" key="2">
    <source>
        <dbReference type="ARBA" id="ARBA00004533"/>
    </source>
</evidence>
<evidence type="ECO:0000256" key="8">
    <source>
        <dbReference type="ARBA" id="ARBA00022741"/>
    </source>
</evidence>
<dbReference type="GO" id="GO:0000155">
    <property type="term" value="F:phosphorelay sensor kinase activity"/>
    <property type="evidence" value="ECO:0007669"/>
    <property type="project" value="InterPro"/>
</dbReference>
<dbReference type="SUPFAM" id="SSF158472">
    <property type="entry name" value="HAMP domain-like"/>
    <property type="match status" value="1"/>
</dbReference>